<dbReference type="Proteomes" id="UP000027361">
    <property type="component" value="Unassembled WGS sequence"/>
</dbReference>
<evidence type="ECO:0000313" key="1">
    <source>
        <dbReference type="EMBL" id="KDN42402.1"/>
    </source>
</evidence>
<proteinExistence type="predicted"/>
<sequence>MAVPASQGAQPPFCTDSLYTDTVRCTIEFSSTHTSRFVVVISQDAFRREPDIGSGCMCRDTVIKGRDPGAAWRSQSRVILWRRSVILAATSREYLADAAHQRAPFSVELLVIIIPVGVLAGALRRARHADPTLRTCRPGLCSRYRPGLR</sequence>
<protein>
    <submittedName>
        <fullName evidence="1">Uncharacterized protein</fullName>
    </submittedName>
</protein>
<name>A0A066VL13_TILAU</name>
<dbReference type="HOGENOM" id="CLU_1750977_0_0_1"/>
<dbReference type="InParanoid" id="A0A066VL13"/>
<accession>A0A066VL13</accession>
<dbReference type="GeneID" id="25261764"/>
<reference evidence="1 2" key="1">
    <citation type="submission" date="2014-05" db="EMBL/GenBank/DDBJ databases">
        <title>Draft genome sequence of a rare smut relative, Tilletiaria anomala UBC 951.</title>
        <authorList>
            <consortium name="DOE Joint Genome Institute"/>
            <person name="Toome M."/>
            <person name="Kuo A."/>
            <person name="Henrissat B."/>
            <person name="Lipzen A."/>
            <person name="Tritt A."/>
            <person name="Yoshinaga Y."/>
            <person name="Zane M."/>
            <person name="Barry K."/>
            <person name="Grigoriev I.V."/>
            <person name="Spatafora J.W."/>
            <person name="Aimea M.C."/>
        </authorList>
    </citation>
    <scope>NUCLEOTIDE SEQUENCE [LARGE SCALE GENOMIC DNA]</scope>
    <source>
        <strain evidence="1 2">UBC 951</strain>
    </source>
</reference>
<dbReference type="RefSeq" id="XP_013242037.1">
    <property type="nucleotide sequence ID" value="XM_013386583.1"/>
</dbReference>
<dbReference type="AlphaFoldDB" id="A0A066VL13"/>
<evidence type="ECO:0000313" key="2">
    <source>
        <dbReference type="Proteomes" id="UP000027361"/>
    </source>
</evidence>
<comment type="caution">
    <text evidence="1">The sequence shown here is derived from an EMBL/GenBank/DDBJ whole genome shotgun (WGS) entry which is preliminary data.</text>
</comment>
<organism evidence="1 2">
    <name type="scientific">Tilletiaria anomala (strain ATCC 24038 / CBS 436.72 / UBC 951)</name>
    <dbReference type="NCBI Taxonomy" id="1037660"/>
    <lineage>
        <taxon>Eukaryota</taxon>
        <taxon>Fungi</taxon>
        <taxon>Dikarya</taxon>
        <taxon>Basidiomycota</taxon>
        <taxon>Ustilaginomycotina</taxon>
        <taxon>Exobasidiomycetes</taxon>
        <taxon>Georgefischeriales</taxon>
        <taxon>Tilletiariaceae</taxon>
        <taxon>Tilletiaria</taxon>
    </lineage>
</organism>
<keyword evidence="2" id="KW-1185">Reference proteome</keyword>
<dbReference type="EMBL" id="JMSN01000070">
    <property type="protein sequence ID" value="KDN42402.1"/>
    <property type="molecule type" value="Genomic_DNA"/>
</dbReference>
<gene>
    <name evidence="1" type="ORF">K437DRAFT_164453</name>
</gene>